<evidence type="ECO:0008006" key="3">
    <source>
        <dbReference type="Google" id="ProtNLM"/>
    </source>
</evidence>
<accession>A0ABP6LTB9</accession>
<dbReference type="Proteomes" id="UP001501532">
    <property type="component" value="Unassembled WGS sequence"/>
</dbReference>
<protein>
    <recommendedName>
        <fullName evidence="3">Secreted protein</fullName>
    </recommendedName>
</protein>
<organism evidence="1 2">
    <name type="scientific">Streptomyces glomeratus</name>
    <dbReference type="NCBI Taxonomy" id="284452"/>
    <lineage>
        <taxon>Bacteria</taxon>
        <taxon>Bacillati</taxon>
        <taxon>Actinomycetota</taxon>
        <taxon>Actinomycetes</taxon>
        <taxon>Kitasatosporales</taxon>
        <taxon>Streptomycetaceae</taxon>
        <taxon>Streptomyces</taxon>
    </lineage>
</organism>
<sequence length="86" mass="9392">MWVLYSVAVRLRRHCKPSLLPAVPTVLATQPRSNGAAASWAHARTTPAKTVVAYSVPLTNTRALLEHLRTQDRWLIILGTPPTAPG</sequence>
<gene>
    <name evidence="1" type="ORF">GCM10010448_49060</name>
</gene>
<dbReference type="EMBL" id="BAAAUF010000048">
    <property type="protein sequence ID" value="GAA3059905.1"/>
    <property type="molecule type" value="Genomic_DNA"/>
</dbReference>
<evidence type="ECO:0000313" key="1">
    <source>
        <dbReference type="EMBL" id="GAA3059905.1"/>
    </source>
</evidence>
<name>A0ABP6LTB9_9ACTN</name>
<keyword evidence="2" id="KW-1185">Reference proteome</keyword>
<comment type="caution">
    <text evidence="1">The sequence shown here is derived from an EMBL/GenBank/DDBJ whole genome shotgun (WGS) entry which is preliminary data.</text>
</comment>
<reference evidence="2" key="1">
    <citation type="journal article" date="2019" name="Int. J. Syst. Evol. Microbiol.">
        <title>The Global Catalogue of Microorganisms (GCM) 10K type strain sequencing project: providing services to taxonomists for standard genome sequencing and annotation.</title>
        <authorList>
            <consortium name="The Broad Institute Genomics Platform"/>
            <consortium name="The Broad Institute Genome Sequencing Center for Infectious Disease"/>
            <person name="Wu L."/>
            <person name="Ma J."/>
        </authorList>
    </citation>
    <scope>NUCLEOTIDE SEQUENCE [LARGE SCALE GENOMIC DNA]</scope>
    <source>
        <strain evidence="2">JCM 9091</strain>
    </source>
</reference>
<proteinExistence type="predicted"/>
<evidence type="ECO:0000313" key="2">
    <source>
        <dbReference type="Proteomes" id="UP001501532"/>
    </source>
</evidence>